<dbReference type="GeneID" id="34465754"/>
<dbReference type="Proteomes" id="UP000184300">
    <property type="component" value="Unassembled WGS sequence"/>
</dbReference>
<gene>
    <name evidence="1" type="ORF">ASPGLDRAFT_705360</name>
</gene>
<evidence type="ECO:0000313" key="2">
    <source>
        <dbReference type="Proteomes" id="UP000184300"/>
    </source>
</evidence>
<dbReference type="EMBL" id="KV878889">
    <property type="protein sequence ID" value="OJJ88434.1"/>
    <property type="molecule type" value="Genomic_DNA"/>
</dbReference>
<dbReference type="RefSeq" id="XP_022405110.1">
    <property type="nucleotide sequence ID" value="XM_022549494.1"/>
</dbReference>
<dbReference type="AlphaFoldDB" id="A0A1L9VWZ6"/>
<organism evidence="1 2">
    <name type="scientific">Aspergillus glaucus CBS 516.65</name>
    <dbReference type="NCBI Taxonomy" id="1160497"/>
    <lineage>
        <taxon>Eukaryota</taxon>
        <taxon>Fungi</taxon>
        <taxon>Dikarya</taxon>
        <taxon>Ascomycota</taxon>
        <taxon>Pezizomycotina</taxon>
        <taxon>Eurotiomycetes</taxon>
        <taxon>Eurotiomycetidae</taxon>
        <taxon>Eurotiales</taxon>
        <taxon>Aspergillaceae</taxon>
        <taxon>Aspergillus</taxon>
        <taxon>Aspergillus subgen. Aspergillus</taxon>
    </lineage>
</organism>
<accession>A0A1L9VWZ6</accession>
<sequence>MTSQSYAYRPHQTAMTHYSVLCIVIENSSRRAQSNGKPLEGPFRETSNNNPIEAMVTLGHCTRSLSRNTNHISECAFEWPKYFRISHVQKLRFADFSSAIIDKKDLYPDLISTLIENLNILVPRSIGPPTRRKRKRPGTAPWTGHLIHGRLPLLVL</sequence>
<evidence type="ECO:0000313" key="1">
    <source>
        <dbReference type="EMBL" id="OJJ88434.1"/>
    </source>
</evidence>
<protein>
    <submittedName>
        <fullName evidence="1">Uncharacterized protein</fullName>
    </submittedName>
</protein>
<reference evidence="2" key="1">
    <citation type="journal article" date="2017" name="Genome Biol.">
        <title>Comparative genomics reveals high biological diversity and specific adaptations in the industrially and medically important fungal genus Aspergillus.</title>
        <authorList>
            <person name="de Vries R.P."/>
            <person name="Riley R."/>
            <person name="Wiebenga A."/>
            <person name="Aguilar-Osorio G."/>
            <person name="Amillis S."/>
            <person name="Uchima C.A."/>
            <person name="Anderluh G."/>
            <person name="Asadollahi M."/>
            <person name="Askin M."/>
            <person name="Barry K."/>
            <person name="Battaglia E."/>
            <person name="Bayram O."/>
            <person name="Benocci T."/>
            <person name="Braus-Stromeyer S.A."/>
            <person name="Caldana C."/>
            <person name="Canovas D."/>
            <person name="Cerqueira G.C."/>
            <person name="Chen F."/>
            <person name="Chen W."/>
            <person name="Choi C."/>
            <person name="Clum A."/>
            <person name="Dos Santos R.A."/>
            <person name="Damasio A.R."/>
            <person name="Diallinas G."/>
            <person name="Emri T."/>
            <person name="Fekete E."/>
            <person name="Flipphi M."/>
            <person name="Freyberg S."/>
            <person name="Gallo A."/>
            <person name="Gournas C."/>
            <person name="Habgood R."/>
            <person name="Hainaut M."/>
            <person name="Harispe M.L."/>
            <person name="Henrissat B."/>
            <person name="Hilden K.S."/>
            <person name="Hope R."/>
            <person name="Hossain A."/>
            <person name="Karabika E."/>
            <person name="Karaffa L."/>
            <person name="Karanyi Z."/>
            <person name="Krasevec N."/>
            <person name="Kuo A."/>
            <person name="Kusch H."/>
            <person name="LaButti K."/>
            <person name="Lagendijk E.L."/>
            <person name="Lapidus A."/>
            <person name="Levasseur A."/>
            <person name="Lindquist E."/>
            <person name="Lipzen A."/>
            <person name="Logrieco A.F."/>
            <person name="MacCabe A."/>
            <person name="Maekelae M.R."/>
            <person name="Malavazi I."/>
            <person name="Melin P."/>
            <person name="Meyer V."/>
            <person name="Mielnichuk N."/>
            <person name="Miskei M."/>
            <person name="Molnar A.P."/>
            <person name="Mule G."/>
            <person name="Ngan C.Y."/>
            <person name="Orejas M."/>
            <person name="Orosz E."/>
            <person name="Ouedraogo J.P."/>
            <person name="Overkamp K.M."/>
            <person name="Park H.-S."/>
            <person name="Perrone G."/>
            <person name="Piumi F."/>
            <person name="Punt P.J."/>
            <person name="Ram A.F."/>
            <person name="Ramon A."/>
            <person name="Rauscher S."/>
            <person name="Record E."/>
            <person name="Riano-Pachon D.M."/>
            <person name="Robert V."/>
            <person name="Roehrig J."/>
            <person name="Ruller R."/>
            <person name="Salamov A."/>
            <person name="Salih N.S."/>
            <person name="Samson R.A."/>
            <person name="Sandor E."/>
            <person name="Sanguinetti M."/>
            <person name="Schuetze T."/>
            <person name="Sepcic K."/>
            <person name="Shelest E."/>
            <person name="Sherlock G."/>
            <person name="Sophianopoulou V."/>
            <person name="Squina F.M."/>
            <person name="Sun H."/>
            <person name="Susca A."/>
            <person name="Todd R.B."/>
            <person name="Tsang A."/>
            <person name="Unkles S.E."/>
            <person name="van de Wiele N."/>
            <person name="van Rossen-Uffink D."/>
            <person name="Oliveira J.V."/>
            <person name="Vesth T.C."/>
            <person name="Visser J."/>
            <person name="Yu J.-H."/>
            <person name="Zhou M."/>
            <person name="Andersen M.R."/>
            <person name="Archer D.B."/>
            <person name="Baker S.E."/>
            <person name="Benoit I."/>
            <person name="Brakhage A.A."/>
            <person name="Braus G.H."/>
            <person name="Fischer R."/>
            <person name="Frisvad J.C."/>
            <person name="Goldman G.H."/>
            <person name="Houbraken J."/>
            <person name="Oakley B."/>
            <person name="Pocsi I."/>
            <person name="Scazzocchio C."/>
            <person name="Seiboth B."/>
            <person name="vanKuyk P.A."/>
            <person name="Wortman J."/>
            <person name="Dyer P.S."/>
            <person name="Grigoriev I.V."/>
        </authorList>
    </citation>
    <scope>NUCLEOTIDE SEQUENCE [LARGE SCALE GENOMIC DNA]</scope>
    <source>
        <strain evidence="2">CBS 516.65</strain>
    </source>
</reference>
<proteinExistence type="predicted"/>
<name>A0A1L9VWZ6_ASPGL</name>
<dbReference type="VEuPathDB" id="FungiDB:ASPGLDRAFT_705360"/>
<keyword evidence="2" id="KW-1185">Reference proteome</keyword>